<keyword evidence="2 4" id="KW-0863">Zinc-finger</keyword>
<dbReference type="Gene3D" id="3.30.40.10">
    <property type="entry name" value="Zinc/RING finger domain, C3HC4 (zinc finger)"/>
    <property type="match status" value="1"/>
</dbReference>
<reference evidence="8" key="1">
    <citation type="submission" date="2022-01" db="EMBL/GenBank/DDBJ databases">
        <title>Genome Sequence Resource for Two Populations of Ditylenchus destructor, the Migratory Endoparasitic Phytonematode.</title>
        <authorList>
            <person name="Zhang H."/>
            <person name="Lin R."/>
            <person name="Xie B."/>
        </authorList>
    </citation>
    <scope>NUCLEOTIDE SEQUENCE</scope>
    <source>
        <strain evidence="8">BazhouSP</strain>
    </source>
</reference>
<feature type="region of interest" description="Disordered" evidence="6">
    <location>
        <begin position="560"/>
        <end position="579"/>
    </location>
</feature>
<name>A0AAD4N0M2_9BILA</name>
<keyword evidence="1" id="KW-0479">Metal-binding</keyword>
<comment type="caution">
    <text evidence="8">The sequence shown here is derived from an EMBL/GenBank/DDBJ whole genome shotgun (WGS) entry which is preliminary data.</text>
</comment>
<dbReference type="PROSITE" id="PS50089">
    <property type="entry name" value="ZF_RING_2"/>
    <property type="match status" value="1"/>
</dbReference>
<dbReference type="InterPro" id="IPR018957">
    <property type="entry name" value="Znf_C3HC4_RING-type"/>
</dbReference>
<gene>
    <name evidence="8" type="ORF">DdX_12227</name>
</gene>
<dbReference type="PROSITE" id="PS00518">
    <property type="entry name" value="ZF_RING_1"/>
    <property type="match status" value="1"/>
</dbReference>
<keyword evidence="9" id="KW-1185">Reference proteome</keyword>
<feature type="compositionally biased region" description="Gly residues" evidence="6">
    <location>
        <begin position="481"/>
        <end position="491"/>
    </location>
</feature>
<feature type="region of interest" description="Disordered" evidence="6">
    <location>
        <begin position="87"/>
        <end position="110"/>
    </location>
</feature>
<feature type="compositionally biased region" description="Polar residues" evidence="6">
    <location>
        <begin position="398"/>
        <end position="412"/>
    </location>
</feature>
<feature type="region of interest" description="Disordered" evidence="6">
    <location>
        <begin position="351"/>
        <end position="553"/>
    </location>
</feature>
<dbReference type="EMBL" id="JAKKPZ010000039">
    <property type="protein sequence ID" value="KAI1707674.1"/>
    <property type="molecule type" value="Genomic_DNA"/>
</dbReference>
<proteinExistence type="predicted"/>
<dbReference type="SUPFAM" id="SSF57850">
    <property type="entry name" value="RING/U-box"/>
    <property type="match status" value="1"/>
</dbReference>
<evidence type="ECO:0000256" key="4">
    <source>
        <dbReference type="PROSITE-ProRule" id="PRU00175"/>
    </source>
</evidence>
<evidence type="ECO:0000256" key="5">
    <source>
        <dbReference type="SAM" id="Coils"/>
    </source>
</evidence>
<evidence type="ECO:0000256" key="2">
    <source>
        <dbReference type="ARBA" id="ARBA00022771"/>
    </source>
</evidence>
<dbReference type="InterPro" id="IPR001841">
    <property type="entry name" value="Znf_RING"/>
</dbReference>
<keyword evidence="3" id="KW-0862">Zinc</keyword>
<feature type="compositionally biased region" description="Basic and acidic residues" evidence="6">
    <location>
        <begin position="502"/>
        <end position="511"/>
    </location>
</feature>
<feature type="compositionally biased region" description="Basic residues" evidence="6">
    <location>
        <begin position="449"/>
        <end position="460"/>
    </location>
</feature>
<evidence type="ECO:0000259" key="7">
    <source>
        <dbReference type="PROSITE" id="PS50089"/>
    </source>
</evidence>
<protein>
    <submittedName>
        <fullName evidence="8">RING-type zinc-finger domain-containing protein</fullName>
    </submittedName>
</protein>
<feature type="compositionally biased region" description="Low complexity" evidence="6">
    <location>
        <begin position="518"/>
        <end position="527"/>
    </location>
</feature>
<evidence type="ECO:0000313" key="9">
    <source>
        <dbReference type="Proteomes" id="UP001201812"/>
    </source>
</evidence>
<sequence>MPEDEAFGLVRSFSCAICLEGFTKNKRYPVALNCGHSFCAVCVKHMSRSKCSICCGLCKKHTCSSHKRLGKNFLFLELLEKNNLLEKDKEKKPRKPAKEKKPTCAGPPADVWNCNEDWSSNEADVSDDSSTTSDRYPQFFGPTFDFNFFSVRSDQIEEFYDTLESIQDLLYGFGTAPQNDEFDRQLEQLRGDMGNIEQNMRNTRSKFLDIAEKARRLYQTVRESGPSAMDRMTSGDSDLVSWLGNHFVQNGWNHDLFGADASNSGFRTRVIPWSLSSEEDDYDEPEETPEQFLSRNFMRVIERVGDHIQRVECYLCNRPFTYSSSTTNTHIWGRRHQSLIRANLTAPNDITEGAIPAFGSTEGSEQNGDGNSTNDPWDSLPGWNDEETATRQPAIPAHSSSARTRAFVNSNAGFGRRSPRRDVSPPGSFSFNGGNQFGRNRGNYGEGHSRRRFGGGRGRARNGGGDARHNNSRFEGEPSGRSGGEPSGRSGGEPSSRFVGETARRGDENWRRATNQDGGFANNGFANHGWPGIRRSNSQAEGGNREQRNRVSAGEALATRHGEHVARGARLRPRLTPAQTARLRQQFGRNRSNGNGQRNGSTSTNNHQIVNLLNDLLESDEQPEPVDDSSW</sequence>
<feature type="domain" description="RING-type" evidence="7">
    <location>
        <begin position="15"/>
        <end position="54"/>
    </location>
</feature>
<feature type="compositionally biased region" description="Acidic residues" evidence="6">
    <location>
        <begin position="617"/>
        <end position="631"/>
    </location>
</feature>
<feature type="region of interest" description="Disordered" evidence="6">
    <location>
        <begin position="584"/>
        <end position="631"/>
    </location>
</feature>
<feature type="coiled-coil region" evidence="5">
    <location>
        <begin position="179"/>
        <end position="206"/>
    </location>
</feature>
<dbReference type="SMART" id="SM00184">
    <property type="entry name" value="RING"/>
    <property type="match status" value="1"/>
</dbReference>
<dbReference type="Pfam" id="PF00097">
    <property type="entry name" value="zf-C3HC4"/>
    <property type="match status" value="1"/>
</dbReference>
<feature type="compositionally biased region" description="Low complexity" evidence="6">
    <location>
        <begin position="584"/>
        <end position="606"/>
    </location>
</feature>
<accession>A0AAD4N0M2</accession>
<feature type="compositionally biased region" description="Basic and acidic residues" evidence="6">
    <location>
        <begin position="466"/>
        <end position="478"/>
    </location>
</feature>
<evidence type="ECO:0000256" key="1">
    <source>
        <dbReference type="ARBA" id="ARBA00022723"/>
    </source>
</evidence>
<dbReference type="InterPro" id="IPR017907">
    <property type="entry name" value="Znf_RING_CS"/>
</dbReference>
<dbReference type="Proteomes" id="UP001201812">
    <property type="component" value="Unassembled WGS sequence"/>
</dbReference>
<dbReference type="InterPro" id="IPR013083">
    <property type="entry name" value="Znf_RING/FYVE/PHD"/>
</dbReference>
<feature type="compositionally biased region" description="Polar residues" evidence="6">
    <location>
        <begin position="361"/>
        <end position="376"/>
    </location>
</feature>
<feature type="compositionally biased region" description="Low complexity" evidence="6">
    <location>
        <begin position="427"/>
        <end position="443"/>
    </location>
</feature>
<dbReference type="GO" id="GO:0008270">
    <property type="term" value="F:zinc ion binding"/>
    <property type="evidence" value="ECO:0007669"/>
    <property type="project" value="UniProtKB-KW"/>
</dbReference>
<evidence type="ECO:0000256" key="6">
    <source>
        <dbReference type="SAM" id="MobiDB-lite"/>
    </source>
</evidence>
<organism evidence="8 9">
    <name type="scientific">Ditylenchus destructor</name>
    <dbReference type="NCBI Taxonomy" id="166010"/>
    <lineage>
        <taxon>Eukaryota</taxon>
        <taxon>Metazoa</taxon>
        <taxon>Ecdysozoa</taxon>
        <taxon>Nematoda</taxon>
        <taxon>Chromadorea</taxon>
        <taxon>Rhabditida</taxon>
        <taxon>Tylenchina</taxon>
        <taxon>Tylenchomorpha</taxon>
        <taxon>Sphaerularioidea</taxon>
        <taxon>Anguinidae</taxon>
        <taxon>Anguininae</taxon>
        <taxon>Ditylenchus</taxon>
    </lineage>
</organism>
<evidence type="ECO:0000256" key="3">
    <source>
        <dbReference type="ARBA" id="ARBA00022833"/>
    </source>
</evidence>
<dbReference type="AlphaFoldDB" id="A0AAD4N0M2"/>
<keyword evidence="5" id="KW-0175">Coiled coil</keyword>
<evidence type="ECO:0000313" key="8">
    <source>
        <dbReference type="EMBL" id="KAI1707674.1"/>
    </source>
</evidence>